<dbReference type="Proteomes" id="UP001055247">
    <property type="component" value="Unassembled WGS sequence"/>
</dbReference>
<accession>A0AAV4ZEP8</accession>
<dbReference type="AlphaFoldDB" id="A0AAV4ZEP8"/>
<evidence type="ECO:0000313" key="2">
    <source>
        <dbReference type="Proteomes" id="UP001055247"/>
    </source>
</evidence>
<sequence>MTSQGETTKRFSQAAIEAANRAEATALLIRCGFRVYRPEADIEGEDLVLRQPAGMLIPVQLKPRIYVDGQRYSGLGLFMLFPLGPFTPAAPRPWFLTPHDPLYAEVEKRHGHTPKWTGRWHSAYPGSALREYLAPFEVTPPAEPEAPEPA</sequence>
<organism evidence="1 2">
    <name type="scientific">Methylobacterium hispanicum</name>
    <dbReference type="NCBI Taxonomy" id="270350"/>
    <lineage>
        <taxon>Bacteria</taxon>
        <taxon>Pseudomonadati</taxon>
        <taxon>Pseudomonadota</taxon>
        <taxon>Alphaproteobacteria</taxon>
        <taxon>Hyphomicrobiales</taxon>
        <taxon>Methylobacteriaceae</taxon>
        <taxon>Methylobacterium</taxon>
    </lineage>
</organism>
<dbReference type="EMBL" id="BPQO01000001">
    <property type="protein sequence ID" value="GJD86682.1"/>
    <property type="molecule type" value="Genomic_DNA"/>
</dbReference>
<protein>
    <recommendedName>
        <fullName evidence="3">DUF4365 domain-containing protein</fullName>
    </recommendedName>
</protein>
<reference evidence="1" key="2">
    <citation type="submission" date="2021-08" db="EMBL/GenBank/DDBJ databases">
        <authorList>
            <person name="Tani A."/>
            <person name="Ola A."/>
            <person name="Ogura Y."/>
            <person name="Katsura K."/>
            <person name="Hayashi T."/>
        </authorList>
    </citation>
    <scope>NUCLEOTIDE SEQUENCE</scope>
    <source>
        <strain evidence="1">DSM 16372</strain>
    </source>
</reference>
<dbReference type="RefSeq" id="WP_066924125.1">
    <property type="nucleotide sequence ID" value="NZ_BPQO01000001.1"/>
</dbReference>
<proteinExistence type="predicted"/>
<keyword evidence="2" id="KW-1185">Reference proteome</keyword>
<comment type="caution">
    <text evidence="1">The sequence shown here is derived from an EMBL/GenBank/DDBJ whole genome shotgun (WGS) entry which is preliminary data.</text>
</comment>
<name>A0AAV4ZEP8_9HYPH</name>
<evidence type="ECO:0008006" key="3">
    <source>
        <dbReference type="Google" id="ProtNLM"/>
    </source>
</evidence>
<evidence type="ECO:0000313" key="1">
    <source>
        <dbReference type="EMBL" id="GJD86682.1"/>
    </source>
</evidence>
<reference evidence="1" key="1">
    <citation type="journal article" date="2016" name="Front. Microbiol.">
        <title>Genome Sequence of the Piezophilic, Mesophilic Sulfate-Reducing Bacterium Desulfovibrio indicus J2T.</title>
        <authorList>
            <person name="Cao J."/>
            <person name="Maignien L."/>
            <person name="Shao Z."/>
            <person name="Alain K."/>
            <person name="Jebbar M."/>
        </authorList>
    </citation>
    <scope>NUCLEOTIDE SEQUENCE</scope>
    <source>
        <strain evidence="1">DSM 16372</strain>
    </source>
</reference>
<gene>
    <name evidence="1" type="ORF">BHAOGJBA_0177</name>
</gene>